<gene>
    <name evidence="1" type="ORF">Bcop_1916</name>
</gene>
<evidence type="ECO:0000313" key="1">
    <source>
        <dbReference type="EMBL" id="EGJ72097.1"/>
    </source>
</evidence>
<organism evidence="1 2">
    <name type="scientific">Bacteroides coprosuis DSM 18011</name>
    <dbReference type="NCBI Taxonomy" id="679937"/>
    <lineage>
        <taxon>Bacteria</taxon>
        <taxon>Pseudomonadati</taxon>
        <taxon>Bacteroidota</taxon>
        <taxon>Bacteroidia</taxon>
        <taxon>Bacteroidales</taxon>
        <taxon>Bacteroidaceae</taxon>
        <taxon>Bacteroides</taxon>
    </lineage>
</organism>
<sequence>MFYCKNKALFINIIKGEKKPNTSFIFRSYSLFISKAYKAHLHIPKH</sequence>
<proteinExistence type="predicted"/>
<dbReference type="EMBL" id="CM001167">
    <property type="protein sequence ID" value="EGJ72097.1"/>
    <property type="molecule type" value="Genomic_DNA"/>
</dbReference>
<reference evidence="1 2" key="1">
    <citation type="journal article" date="2011" name="Stand. Genomic Sci.">
        <title>Non-contiguous finished genome sequence of Bacteroides coprosuis type strain (PC139).</title>
        <authorList>
            <person name="Land M."/>
            <person name="Held B."/>
            <person name="Gronow S."/>
            <person name="Abt B."/>
            <person name="Lucas S."/>
            <person name="Del Rio T.G."/>
            <person name="Nolan M."/>
            <person name="Tice H."/>
            <person name="Cheng J.F."/>
            <person name="Pitluck S."/>
            <person name="Liolios K."/>
            <person name="Pagani I."/>
            <person name="Ivanova N."/>
            <person name="Mavromatis K."/>
            <person name="Mikhailova N."/>
            <person name="Pati A."/>
            <person name="Tapia R."/>
            <person name="Han C."/>
            <person name="Goodwin L."/>
            <person name="Chen A."/>
            <person name="Palaniappan K."/>
            <person name="Hauser L."/>
            <person name="Brambilla E.M."/>
            <person name="Rohde M."/>
            <person name="Goker M."/>
            <person name="Detter J.C."/>
            <person name="Woyke T."/>
            <person name="Bristow J."/>
            <person name="Eisen J.A."/>
            <person name="Markowitz V."/>
            <person name="Hugenholtz P."/>
            <person name="Kyrpides N.C."/>
            <person name="Klenk H.P."/>
            <person name="Lapidus A."/>
        </authorList>
    </citation>
    <scope>NUCLEOTIDE SEQUENCE</scope>
    <source>
        <strain evidence="1 2">DSM 18011</strain>
    </source>
</reference>
<dbReference type="STRING" id="679937.Bcop_1916"/>
<dbReference type="AlphaFoldDB" id="F3ZS76"/>
<dbReference type="Proteomes" id="UP000018439">
    <property type="component" value="Chromosome"/>
</dbReference>
<keyword evidence="2" id="KW-1185">Reference proteome</keyword>
<name>F3ZS76_9BACE</name>
<evidence type="ECO:0000313" key="2">
    <source>
        <dbReference type="Proteomes" id="UP000018439"/>
    </source>
</evidence>
<accession>F3ZS76</accession>
<protein>
    <submittedName>
        <fullName evidence="1">Uncharacterized protein</fullName>
    </submittedName>
</protein>
<dbReference type="HOGENOM" id="CLU_3180024_0_0_10"/>